<comment type="caution">
    <text evidence="4">The sequence shown here is derived from an EMBL/GenBank/DDBJ whole genome shotgun (WGS) entry which is preliminary data.</text>
</comment>
<feature type="transmembrane region" description="Helical" evidence="3">
    <location>
        <begin position="193"/>
        <end position="214"/>
    </location>
</feature>
<name>A0AAE3LI60_9FIRM</name>
<evidence type="ECO:0000256" key="1">
    <source>
        <dbReference type="SAM" id="Coils"/>
    </source>
</evidence>
<dbReference type="InterPro" id="IPR005240">
    <property type="entry name" value="DUF389"/>
</dbReference>
<keyword evidence="1" id="KW-0175">Coiled coil</keyword>
<feature type="transmembrane region" description="Helical" evidence="3">
    <location>
        <begin position="135"/>
        <end position="153"/>
    </location>
</feature>
<dbReference type="AlphaFoldDB" id="A0AAE3LI60"/>
<sequence>MKLQEGRFIQGLRNMFSLRWDMANPDEIHNTIISGAKLQGTNMCILMLAILIASIGLNMNSTAVIIGAMLISPLMGGITAIGYGIATNDLTLSKGAAIRLGIQVVICLITSTIYFTISPITTASSELLARTTPTAWDVLIALFGGLAGIIGQTRKEKSNVIPGVAIATALMPPLCTAGYGLARHRLDYFGGALYLFFINSFFICLAAIVVLKLLRLPHGNDISPKALKKIHRNIAFITVITMLPSIYLGYDIVKKTMDNSSAEKFITENFDFDGTQIVQKTIDTDKRMIEVALLGKKISTADTKALQSELKAFGLGDYKLVITQTEVESGVTADEVEKMLEKNADDEETQNKVAQVLAQKENDDLKAENENLKAQLDSYQSYDIDMSDIAEELAIVYPNITGAAGGHMSSHSVGSPTTVNGIAVVLYENKALTDEQLKTVTELLKKRLDVSNVTVIQQVEKQKDTTSKAESTDKKKKN</sequence>
<keyword evidence="3" id="KW-0472">Membrane</keyword>
<dbReference type="PANTHER" id="PTHR20992">
    <property type="entry name" value="AT15442P-RELATED"/>
    <property type="match status" value="1"/>
</dbReference>
<evidence type="ECO:0000256" key="3">
    <source>
        <dbReference type="SAM" id="Phobius"/>
    </source>
</evidence>
<organism evidence="4 5">
    <name type="scientific">Hominimerdicola aceti</name>
    <dbReference type="NCBI Taxonomy" id="2981726"/>
    <lineage>
        <taxon>Bacteria</taxon>
        <taxon>Bacillati</taxon>
        <taxon>Bacillota</taxon>
        <taxon>Clostridia</taxon>
        <taxon>Eubacteriales</taxon>
        <taxon>Oscillospiraceae</taxon>
        <taxon>Hominimerdicola</taxon>
    </lineage>
</organism>
<proteinExistence type="predicted"/>
<feature type="transmembrane region" description="Helical" evidence="3">
    <location>
        <begin position="97"/>
        <end position="115"/>
    </location>
</feature>
<dbReference type="RefSeq" id="WP_267301584.1">
    <property type="nucleotide sequence ID" value="NZ_JAOQJZ010000012.1"/>
</dbReference>
<keyword evidence="3" id="KW-1133">Transmembrane helix</keyword>
<accession>A0AAE3LI60</accession>
<feature type="transmembrane region" description="Helical" evidence="3">
    <location>
        <begin position="40"/>
        <end position="57"/>
    </location>
</feature>
<feature type="coiled-coil region" evidence="1">
    <location>
        <begin position="355"/>
        <end position="382"/>
    </location>
</feature>
<evidence type="ECO:0000313" key="5">
    <source>
        <dbReference type="Proteomes" id="UP001208131"/>
    </source>
</evidence>
<keyword evidence="3" id="KW-0812">Transmembrane</keyword>
<feature type="compositionally biased region" description="Basic and acidic residues" evidence="2">
    <location>
        <begin position="460"/>
        <end position="478"/>
    </location>
</feature>
<dbReference type="Pfam" id="PF04087">
    <property type="entry name" value="DUF389"/>
    <property type="match status" value="1"/>
</dbReference>
<feature type="transmembrane region" description="Helical" evidence="3">
    <location>
        <begin position="63"/>
        <end position="85"/>
    </location>
</feature>
<dbReference type="Proteomes" id="UP001208131">
    <property type="component" value="Unassembled WGS sequence"/>
</dbReference>
<evidence type="ECO:0000256" key="2">
    <source>
        <dbReference type="SAM" id="MobiDB-lite"/>
    </source>
</evidence>
<dbReference type="PANTHER" id="PTHR20992:SF9">
    <property type="entry name" value="AT15442P-RELATED"/>
    <property type="match status" value="1"/>
</dbReference>
<gene>
    <name evidence="4" type="ORF">OCV57_10965</name>
</gene>
<feature type="transmembrane region" description="Helical" evidence="3">
    <location>
        <begin position="160"/>
        <end position="181"/>
    </location>
</feature>
<reference evidence="4 5" key="1">
    <citation type="journal article" date="2021" name="ISME Commun">
        <title>Automated analysis of genomic sequences facilitates high-throughput and comprehensive description of bacteria.</title>
        <authorList>
            <person name="Hitch T.C.A."/>
        </authorList>
    </citation>
    <scope>NUCLEOTIDE SEQUENCE [LARGE SCALE GENOMIC DNA]</scope>
    <source>
        <strain evidence="4 5">Sanger_31</strain>
    </source>
</reference>
<protein>
    <submittedName>
        <fullName evidence="4">DUF389 domain-containing protein</fullName>
    </submittedName>
</protein>
<dbReference type="EMBL" id="JAOQJZ010000012">
    <property type="protein sequence ID" value="MCU6706439.1"/>
    <property type="molecule type" value="Genomic_DNA"/>
</dbReference>
<feature type="region of interest" description="Disordered" evidence="2">
    <location>
        <begin position="459"/>
        <end position="478"/>
    </location>
</feature>
<keyword evidence="5" id="KW-1185">Reference proteome</keyword>
<evidence type="ECO:0000313" key="4">
    <source>
        <dbReference type="EMBL" id="MCU6706439.1"/>
    </source>
</evidence>
<feature type="transmembrane region" description="Helical" evidence="3">
    <location>
        <begin position="234"/>
        <end position="250"/>
    </location>
</feature>